<evidence type="ECO:0000256" key="3">
    <source>
        <dbReference type="ARBA" id="ARBA00022475"/>
    </source>
</evidence>
<feature type="transmembrane region" description="Helical" evidence="7">
    <location>
        <begin position="391"/>
        <end position="408"/>
    </location>
</feature>
<sequence>MNSLYLLLGGLALLGLGYFVYGAWLEKVWGVDPSRPTPAHQFRDGVDYMPSKAPVVLGHHFSSIAGAGPINGPIQAAVFGWLPCFIWVVVGGIFFGGVHDFGSLFASLRNKGRSIGEVIAGSIGLRAKRLFVIFSFLTLVLVVGAFASIVAGTFNGFMSDASGALVHNHVNGSTATISLLFIVLAVIFGLLVYRFEMPLGRATLLGVAGIVGVIALGLRFPVYAGYDTWMWLLGLYILVASVTPVWILLQPRDYLSSFLLYAMMLAAVVGIVAAHPVIELPAFTSFEVNGQYLFPALFVTVACGAISGFHSLVASGTTSKQLSSERDARLVGFGSMLIESALGIASLIAVGYIFTRNGHAFTSQTPTQVLADGLSQMLACVGLGSESARGVTYGLIILAVSTFCLTSLDTATRLGRYMFQELWLAPGQSVKDVRGWRAVLVNKYVATLVTVGLGMSLGFGGYAKIWPLFGAANQLLAALALLAVACWLQNLSRRNGMFLLPMFFMLLVTLSALVLGIVAQGRALLAGTGGTVAALQLVIAVLLLALSLVLVHEGWQALRRKGRPAAKTA</sequence>
<feature type="transmembrane region" description="Helical" evidence="7">
    <location>
        <begin position="444"/>
        <end position="462"/>
    </location>
</feature>
<feature type="transmembrane region" description="Helical" evidence="7">
    <location>
        <begin position="258"/>
        <end position="278"/>
    </location>
</feature>
<evidence type="ECO:0000256" key="5">
    <source>
        <dbReference type="ARBA" id="ARBA00022989"/>
    </source>
</evidence>
<keyword evidence="5 7" id="KW-1133">Transmembrane helix</keyword>
<dbReference type="PANTHER" id="PTHR30252:SF0">
    <property type="entry name" value="PEPTIDE TRANSPORTER CSTA"/>
    <property type="match status" value="1"/>
</dbReference>
<evidence type="ECO:0000256" key="7">
    <source>
        <dbReference type="SAM" id="Phobius"/>
    </source>
</evidence>
<dbReference type="OrthoDB" id="9761224at2"/>
<protein>
    <submittedName>
        <fullName evidence="9">Carbon starvation protein A</fullName>
    </submittedName>
</protein>
<gene>
    <name evidence="9" type="ORF">DESPIGER_1569</name>
</gene>
<evidence type="ECO:0000256" key="1">
    <source>
        <dbReference type="ARBA" id="ARBA00004651"/>
    </source>
</evidence>
<feature type="transmembrane region" description="Helical" evidence="7">
    <location>
        <begin position="228"/>
        <end position="249"/>
    </location>
</feature>
<evidence type="ECO:0000313" key="9">
    <source>
        <dbReference type="EMBL" id="SFV73406.1"/>
    </source>
</evidence>
<dbReference type="Proteomes" id="UP000186323">
    <property type="component" value="Chromosome I"/>
</dbReference>
<feature type="transmembrane region" description="Helical" evidence="7">
    <location>
        <begin position="129"/>
        <end position="154"/>
    </location>
</feature>
<keyword evidence="10" id="KW-1185">Reference proteome</keyword>
<evidence type="ECO:0000256" key="2">
    <source>
        <dbReference type="ARBA" id="ARBA00007755"/>
    </source>
</evidence>
<feature type="transmembrane region" description="Helical" evidence="7">
    <location>
        <begin position="290"/>
        <end position="309"/>
    </location>
</feature>
<evidence type="ECO:0000256" key="6">
    <source>
        <dbReference type="ARBA" id="ARBA00023136"/>
    </source>
</evidence>
<feature type="transmembrane region" description="Helical" evidence="7">
    <location>
        <begin position="500"/>
        <end position="519"/>
    </location>
</feature>
<feature type="transmembrane region" description="Helical" evidence="7">
    <location>
        <begin position="330"/>
        <end position="354"/>
    </location>
</feature>
<accession>A0A1K1LIT7</accession>
<evidence type="ECO:0000259" key="8">
    <source>
        <dbReference type="Pfam" id="PF02554"/>
    </source>
</evidence>
<organism evidence="9 10">
    <name type="scientific">Desulfovibrio piger</name>
    <dbReference type="NCBI Taxonomy" id="901"/>
    <lineage>
        <taxon>Bacteria</taxon>
        <taxon>Pseudomonadati</taxon>
        <taxon>Thermodesulfobacteriota</taxon>
        <taxon>Desulfovibrionia</taxon>
        <taxon>Desulfovibrionales</taxon>
        <taxon>Desulfovibrionaceae</taxon>
        <taxon>Desulfovibrio</taxon>
    </lineage>
</organism>
<keyword evidence="6 7" id="KW-0472">Membrane</keyword>
<dbReference type="InterPro" id="IPR003706">
    <property type="entry name" value="CstA_N"/>
</dbReference>
<dbReference type="GO" id="GO:0005886">
    <property type="term" value="C:plasma membrane"/>
    <property type="evidence" value="ECO:0007669"/>
    <property type="project" value="UniProtKB-SubCell"/>
</dbReference>
<comment type="similarity">
    <text evidence="2">Belongs to the peptide transporter carbon starvation (CstA) (TC 2.A.114) family.</text>
</comment>
<feature type="domain" description="CstA N-terminal" evidence="8">
    <location>
        <begin position="361"/>
        <end position="512"/>
    </location>
</feature>
<keyword evidence="4 7" id="KW-0812">Transmembrane</keyword>
<name>A0A1K1LIT7_9BACT</name>
<evidence type="ECO:0000313" key="10">
    <source>
        <dbReference type="Proteomes" id="UP000186323"/>
    </source>
</evidence>
<keyword evidence="3" id="KW-1003">Cell membrane</keyword>
<dbReference type="InterPro" id="IPR051605">
    <property type="entry name" value="CstA"/>
</dbReference>
<feature type="domain" description="CstA N-terminal" evidence="8">
    <location>
        <begin position="2"/>
        <end position="353"/>
    </location>
</feature>
<feature type="transmembrane region" description="Helical" evidence="7">
    <location>
        <begin position="202"/>
        <end position="222"/>
    </location>
</feature>
<feature type="transmembrane region" description="Helical" evidence="7">
    <location>
        <begin position="531"/>
        <end position="551"/>
    </location>
</feature>
<dbReference type="Pfam" id="PF02554">
    <property type="entry name" value="CstA"/>
    <property type="match status" value="2"/>
</dbReference>
<reference evidence="10" key="1">
    <citation type="submission" date="2016-10" db="EMBL/GenBank/DDBJ databases">
        <authorList>
            <person name="Wegmann U."/>
        </authorList>
    </citation>
    <scope>NUCLEOTIDE SEQUENCE [LARGE SCALE GENOMIC DNA]</scope>
</reference>
<feature type="transmembrane region" description="Helical" evidence="7">
    <location>
        <begin position="85"/>
        <end position="108"/>
    </location>
</feature>
<dbReference type="RefSeq" id="WP_072335133.1">
    <property type="nucleotide sequence ID" value="NZ_CBCTAE010000023.1"/>
</dbReference>
<dbReference type="KEGG" id="dpg:DESPIGER_1569"/>
<dbReference type="AlphaFoldDB" id="A0A1K1LIT7"/>
<feature type="transmembrane region" description="Helical" evidence="7">
    <location>
        <begin position="468"/>
        <end position="488"/>
    </location>
</feature>
<dbReference type="GO" id="GO:0009267">
    <property type="term" value="P:cellular response to starvation"/>
    <property type="evidence" value="ECO:0007669"/>
    <property type="project" value="InterPro"/>
</dbReference>
<proteinExistence type="inferred from homology"/>
<dbReference type="EMBL" id="LT630450">
    <property type="protein sequence ID" value="SFV73406.1"/>
    <property type="molecule type" value="Genomic_DNA"/>
</dbReference>
<feature type="transmembrane region" description="Helical" evidence="7">
    <location>
        <begin position="174"/>
        <end position="195"/>
    </location>
</feature>
<dbReference type="PANTHER" id="PTHR30252">
    <property type="entry name" value="INNER MEMBRANE PEPTIDE TRANSPORTER"/>
    <property type="match status" value="1"/>
</dbReference>
<comment type="subcellular location">
    <subcellularLocation>
        <location evidence="1">Cell membrane</location>
        <topology evidence="1">Multi-pass membrane protein</topology>
    </subcellularLocation>
</comment>
<evidence type="ECO:0000256" key="4">
    <source>
        <dbReference type="ARBA" id="ARBA00022692"/>
    </source>
</evidence>